<feature type="region of interest" description="Disordered" evidence="1">
    <location>
        <begin position="150"/>
        <end position="169"/>
    </location>
</feature>
<feature type="transmembrane region" description="Helical" evidence="2">
    <location>
        <begin position="54"/>
        <end position="75"/>
    </location>
</feature>
<feature type="transmembrane region" description="Helical" evidence="2">
    <location>
        <begin position="12"/>
        <end position="33"/>
    </location>
</feature>
<keyword evidence="2" id="KW-1133">Transmembrane helix</keyword>
<gene>
    <name evidence="3" type="ORF">HDA33_001217</name>
</gene>
<organism evidence="3 4">
    <name type="scientific">Micrococcus endophyticus</name>
    <dbReference type="NCBI Taxonomy" id="455343"/>
    <lineage>
        <taxon>Bacteria</taxon>
        <taxon>Bacillati</taxon>
        <taxon>Actinomycetota</taxon>
        <taxon>Actinomycetes</taxon>
        <taxon>Micrococcales</taxon>
        <taxon>Micrococcaceae</taxon>
        <taxon>Micrococcus</taxon>
    </lineage>
</organism>
<keyword evidence="2" id="KW-0472">Membrane</keyword>
<dbReference type="AlphaFoldDB" id="A0A7W9N0E6"/>
<evidence type="ECO:0000256" key="1">
    <source>
        <dbReference type="SAM" id="MobiDB-lite"/>
    </source>
</evidence>
<sequence>MSRPHSVPPLPVLPGATAPVSAWDGVRVLLWTLRGYRYTVQKNPDPAARRYARTVLLVITVPLLVLPVAVAAVLHPPGTPLLFLATLAQYALLALILLASLHRRSYRTYISTDRRAALTVRTTPAGWHVESFFTATPGTGAAAPLCGTTSSLPCSTPPTPSRSQSPPQP</sequence>
<feature type="transmembrane region" description="Helical" evidence="2">
    <location>
        <begin position="81"/>
        <end position="101"/>
    </location>
</feature>
<feature type="compositionally biased region" description="Pro residues" evidence="1">
    <location>
        <begin position="155"/>
        <end position="169"/>
    </location>
</feature>
<protein>
    <submittedName>
        <fullName evidence="3">Uncharacterized protein</fullName>
    </submittedName>
</protein>
<evidence type="ECO:0000313" key="4">
    <source>
        <dbReference type="Proteomes" id="UP000567246"/>
    </source>
</evidence>
<keyword evidence="2" id="KW-0812">Transmembrane</keyword>
<comment type="caution">
    <text evidence="3">The sequence shown here is derived from an EMBL/GenBank/DDBJ whole genome shotgun (WGS) entry which is preliminary data.</text>
</comment>
<dbReference type="Proteomes" id="UP000567246">
    <property type="component" value="Unassembled WGS sequence"/>
</dbReference>
<dbReference type="RefSeq" id="WP_184171879.1">
    <property type="nucleotide sequence ID" value="NZ_BAABAG010000007.1"/>
</dbReference>
<name>A0A7W9N0E6_9MICC</name>
<accession>A0A7W9N0E6</accession>
<reference evidence="3 4" key="1">
    <citation type="submission" date="2020-08" db="EMBL/GenBank/DDBJ databases">
        <title>Sequencing the genomes of 1000 actinobacteria strains.</title>
        <authorList>
            <person name="Klenk H.-P."/>
        </authorList>
    </citation>
    <scope>NUCLEOTIDE SEQUENCE [LARGE SCALE GENOMIC DNA]</scope>
    <source>
        <strain evidence="3 4">DSM 17945</strain>
    </source>
</reference>
<proteinExistence type="predicted"/>
<dbReference type="EMBL" id="JACHMW010000001">
    <property type="protein sequence ID" value="MBB5848653.1"/>
    <property type="molecule type" value="Genomic_DNA"/>
</dbReference>
<evidence type="ECO:0000313" key="3">
    <source>
        <dbReference type="EMBL" id="MBB5848653.1"/>
    </source>
</evidence>
<keyword evidence="4" id="KW-1185">Reference proteome</keyword>
<evidence type="ECO:0000256" key="2">
    <source>
        <dbReference type="SAM" id="Phobius"/>
    </source>
</evidence>